<dbReference type="Pfam" id="PF07898">
    <property type="entry name" value="DUF1676"/>
    <property type="match status" value="1"/>
</dbReference>
<dbReference type="InterPro" id="IPR012464">
    <property type="entry name" value="DUF1676"/>
</dbReference>
<dbReference type="OrthoDB" id="7683472at2759"/>
<keyword evidence="1" id="KW-0472">Membrane</keyword>
<dbReference type="InterPro" id="IPR018247">
    <property type="entry name" value="EF_Hand_1_Ca_BS"/>
</dbReference>
<dbReference type="PANTHER" id="PTHR21879">
    <property type="entry name" value="FI03362P-RELATED-RELATED"/>
    <property type="match status" value="1"/>
</dbReference>
<dbReference type="Proteomes" id="UP000838878">
    <property type="component" value="Chromosome 5"/>
</dbReference>
<sequence>MELNARAGDGTIVLKMNYVTVRTFKMKFTLAVIVLVAASGCAHNDTDTYLSRFIADLWVEGTDIVRIIWRDCSKKMVAAKDVIDQKDYYPKFVRCIKRKTLRGLDRSLSPDVVPIADGVNLVRFELVDQSGNVLQENDTSTWSEKELEEGEWKNLVLQRMAKVLRTHVIKFDFDDDKIVDKVEYRSRRRHHMMTMMMFGIVSIGMVFIPMGFQFLAVLGGKALLLAKMALILASIQGLKKVDLYDGFRERGKIATSPLSYGFYHTYPPYEHYDKRSQDNWHNIVETRQDLGSNRVIKDIINVKNERLNMEDVVNNENVDKNKIKRVPKESILYPVRSSVIDLSSQFNLASTNKPFNQELIDLTSRPGEVQADYSLDLPYNGFHFQSPTSVISA</sequence>
<dbReference type="PANTHER" id="PTHR21879:SF8">
    <property type="entry name" value="OSIRIS 23"/>
    <property type="match status" value="1"/>
</dbReference>
<keyword evidence="1" id="KW-1133">Transmembrane helix</keyword>
<feature type="transmembrane region" description="Helical" evidence="1">
    <location>
        <begin position="195"/>
        <end position="216"/>
    </location>
</feature>
<protein>
    <submittedName>
        <fullName evidence="2">Uncharacterized protein</fullName>
    </submittedName>
</protein>
<name>A0A8J9YAK9_9NEOP</name>
<evidence type="ECO:0000313" key="3">
    <source>
        <dbReference type="Proteomes" id="UP000838878"/>
    </source>
</evidence>
<keyword evidence="1" id="KW-0812">Transmembrane</keyword>
<dbReference type="AlphaFoldDB" id="A0A8J9YAK9"/>
<dbReference type="PROSITE" id="PS00018">
    <property type="entry name" value="EF_HAND_1"/>
    <property type="match status" value="1"/>
</dbReference>
<dbReference type="GO" id="GO:0016020">
    <property type="term" value="C:membrane"/>
    <property type="evidence" value="ECO:0007669"/>
    <property type="project" value="TreeGrafter"/>
</dbReference>
<proteinExistence type="predicted"/>
<gene>
    <name evidence="2" type="ORF">BINO364_LOCUS10913</name>
</gene>
<feature type="non-terminal residue" evidence="2">
    <location>
        <position position="393"/>
    </location>
</feature>
<organism evidence="2 3">
    <name type="scientific">Brenthis ino</name>
    <name type="common">lesser marbled fritillary</name>
    <dbReference type="NCBI Taxonomy" id="405034"/>
    <lineage>
        <taxon>Eukaryota</taxon>
        <taxon>Metazoa</taxon>
        <taxon>Ecdysozoa</taxon>
        <taxon>Arthropoda</taxon>
        <taxon>Hexapoda</taxon>
        <taxon>Insecta</taxon>
        <taxon>Pterygota</taxon>
        <taxon>Neoptera</taxon>
        <taxon>Endopterygota</taxon>
        <taxon>Lepidoptera</taxon>
        <taxon>Glossata</taxon>
        <taxon>Ditrysia</taxon>
        <taxon>Papilionoidea</taxon>
        <taxon>Nymphalidae</taxon>
        <taxon>Heliconiinae</taxon>
        <taxon>Argynnini</taxon>
        <taxon>Brenthis</taxon>
    </lineage>
</organism>
<keyword evidence="3" id="KW-1185">Reference proteome</keyword>
<accession>A0A8J9YAK9</accession>
<reference evidence="2" key="1">
    <citation type="submission" date="2021-12" db="EMBL/GenBank/DDBJ databases">
        <authorList>
            <person name="Martin H S."/>
        </authorList>
    </citation>
    <scope>NUCLEOTIDE SEQUENCE</scope>
</reference>
<evidence type="ECO:0000256" key="1">
    <source>
        <dbReference type="SAM" id="Phobius"/>
    </source>
</evidence>
<evidence type="ECO:0000313" key="2">
    <source>
        <dbReference type="EMBL" id="CAH0725319.1"/>
    </source>
</evidence>
<dbReference type="EMBL" id="OV170225">
    <property type="protein sequence ID" value="CAH0725319.1"/>
    <property type="molecule type" value="Genomic_DNA"/>
</dbReference>